<keyword evidence="2" id="KW-1185">Reference proteome</keyword>
<comment type="caution">
    <text evidence="1">The sequence shown here is derived from an EMBL/GenBank/DDBJ whole genome shotgun (WGS) entry which is preliminary data.</text>
</comment>
<protein>
    <submittedName>
        <fullName evidence="1">Uncharacterized protein</fullName>
    </submittedName>
</protein>
<feature type="non-terminal residue" evidence="1">
    <location>
        <position position="47"/>
    </location>
</feature>
<evidence type="ECO:0000313" key="1">
    <source>
        <dbReference type="EMBL" id="MCI37667.1"/>
    </source>
</evidence>
<dbReference type="AlphaFoldDB" id="A0A392RN22"/>
<sequence>MENISIPSSTKLPLLQASRTAANVIRSGEIPTLINSLKSSMVADTLP</sequence>
<organism evidence="1 2">
    <name type="scientific">Trifolium medium</name>
    <dbReference type="NCBI Taxonomy" id="97028"/>
    <lineage>
        <taxon>Eukaryota</taxon>
        <taxon>Viridiplantae</taxon>
        <taxon>Streptophyta</taxon>
        <taxon>Embryophyta</taxon>
        <taxon>Tracheophyta</taxon>
        <taxon>Spermatophyta</taxon>
        <taxon>Magnoliopsida</taxon>
        <taxon>eudicotyledons</taxon>
        <taxon>Gunneridae</taxon>
        <taxon>Pentapetalae</taxon>
        <taxon>rosids</taxon>
        <taxon>fabids</taxon>
        <taxon>Fabales</taxon>
        <taxon>Fabaceae</taxon>
        <taxon>Papilionoideae</taxon>
        <taxon>50 kb inversion clade</taxon>
        <taxon>NPAAA clade</taxon>
        <taxon>Hologalegina</taxon>
        <taxon>IRL clade</taxon>
        <taxon>Trifolieae</taxon>
        <taxon>Trifolium</taxon>
    </lineage>
</organism>
<proteinExistence type="predicted"/>
<dbReference type="EMBL" id="LXQA010247059">
    <property type="protein sequence ID" value="MCI37667.1"/>
    <property type="molecule type" value="Genomic_DNA"/>
</dbReference>
<accession>A0A392RN22</accession>
<evidence type="ECO:0000313" key="2">
    <source>
        <dbReference type="Proteomes" id="UP000265520"/>
    </source>
</evidence>
<reference evidence="1 2" key="1">
    <citation type="journal article" date="2018" name="Front. Plant Sci.">
        <title>Red Clover (Trifolium pratense) and Zigzag Clover (T. medium) - A Picture of Genomic Similarities and Differences.</title>
        <authorList>
            <person name="Dluhosova J."/>
            <person name="Istvanek J."/>
            <person name="Nedelnik J."/>
            <person name="Repkova J."/>
        </authorList>
    </citation>
    <scope>NUCLEOTIDE SEQUENCE [LARGE SCALE GENOMIC DNA]</scope>
    <source>
        <strain evidence="2">cv. 10/8</strain>
        <tissue evidence="1">Leaf</tissue>
    </source>
</reference>
<dbReference type="Proteomes" id="UP000265520">
    <property type="component" value="Unassembled WGS sequence"/>
</dbReference>
<name>A0A392RN22_9FABA</name>